<dbReference type="Proteomes" id="UP001153636">
    <property type="component" value="Chromosome 7"/>
</dbReference>
<dbReference type="AlphaFoldDB" id="A0A9P0DAU4"/>
<dbReference type="OrthoDB" id="8197317at2759"/>
<proteinExistence type="predicted"/>
<feature type="compositionally biased region" description="Basic and acidic residues" evidence="2">
    <location>
        <begin position="209"/>
        <end position="225"/>
    </location>
</feature>
<feature type="region of interest" description="Disordered" evidence="2">
    <location>
        <begin position="557"/>
        <end position="580"/>
    </location>
</feature>
<evidence type="ECO:0000256" key="1">
    <source>
        <dbReference type="SAM" id="Coils"/>
    </source>
</evidence>
<protein>
    <submittedName>
        <fullName evidence="3">Uncharacterized protein</fullName>
    </submittedName>
</protein>
<feature type="region of interest" description="Disordered" evidence="2">
    <location>
        <begin position="66"/>
        <end position="85"/>
    </location>
</feature>
<feature type="region of interest" description="Disordered" evidence="2">
    <location>
        <begin position="204"/>
        <end position="234"/>
    </location>
</feature>
<reference evidence="3" key="1">
    <citation type="submission" date="2022-01" db="EMBL/GenBank/DDBJ databases">
        <authorList>
            <person name="King R."/>
        </authorList>
    </citation>
    <scope>NUCLEOTIDE SEQUENCE</scope>
</reference>
<keyword evidence="4" id="KW-1185">Reference proteome</keyword>
<sequence>MSKSSEADPEEGEIIDDDFDEISDNSIILNETGKSLFPKERLPVISLSSVSGDEEEDRKIKRFKKFHGHHHHHHHHRGHHNHHIKIKKKIKDKWFSKYHKKKKWKRLMESSSSSSYSESSLDIELDRKLQNQLKAAIRVQAEEDCTKNSLKSRLRAMTRPVDILEMKIDSPKSDNNEKPIEDKQNIDEIDDELIQLRLEAEHRKKRKVKEMEEKEGKTDNLETNKENTGNENMQTKKICLDEPDVNTTPPDEDEDVLRALLLASMSKKMTKDIVVQKVELPKNIDPKPNQNIAKPNVFVKKSVPLRQHIPSKIKPIIININTDTESEDEGNKTVINPNIKDTVLPINQINSEIENTVERFLKEQRAKVEAQLVANPVIPVTPKSKLIKPQKPNDSVILEKSAVKLLPKVKQIEYQKLLQRLKNAQKKPRIRRASFKGIEEGNSVRKIVRNKIHSPGKSCGVVKNEKVPDIKQDARMLHNALKQMQKQKNGRLQIEEKYVVLTPIIRKINEASTERKKYDQDVKRLLEELTEAKAKLHETHQNFSVCVKELLTKKEEIDKSTPQPAPKKNGLTKIPHTSTPNKIKLPVETFEISTIPNTPNSTLPTTSTPINIAVPKSPITFNPPKSPNKDCEKISEEGCGDDVEKHEILKISELDVICNGNNTENSDLDDINPGDPNDILRIYEKEQIVPKYVSPLDSIKRDAGYDPFEIMCPYDIDGNCRDEECS</sequence>
<organism evidence="3 4">
    <name type="scientific">Psylliodes chrysocephalus</name>
    <dbReference type="NCBI Taxonomy" id="3402493"/>
    <lineage>
        <taxon>Eukaryota</taxon>
        <taxon>Metazoa</taxon>
        <taxon>Ecdysozoa</taxon>
        <taxon>Arthropoda</taxon>
        <taxon>Hexapoda</taxon>
        <taxon>Insecta</taxon>
        <taxon>Pterygota</taxon>
        <taxon>Neoptera</taxon>
        <taxon>Endopterygota</taxon>
        <taxon>Coleoptera</taxon>
        <taxon>Polyphaga</taxon>
        <taxon>Cucujiformia</taxon>
        <taxon>Chrysomeloidea</taxon>
        <taxon>Chrysomelidae</taxon>
        <taxon>Galerucinae</taxon>
        <taxon>Alticini</taxon>
        <taxon>Psylliodes</taxon>
    </lineage>
</organism>
<feature type="non-terminal residue" evidence="3">
    <location>
        <position position="726"/>
    </location>
</feature>
<feature type="region of interest" description="Disordered" evidence="2">
    <location>
        <begin position="596"/>
        <end position="630"/>
    </location>
</feature>
<gene>
    <name evidence="3" type="ORF">PSYICH_LOCUS13027</name>
</gene>
<keyword evidence="1" id="KW-0175">Coiled coil</keyword>
<accession>A0A9P0DAU4</accession>
<evidence type="ECO:0000256" key="2">
    <source>
        <dbReference type="SAM" id="MobiDB-lite"/>
    </source>
</evidence>
<feature type="coiled-coil region" evidence="1">
    <location>
        <begin position="508"/>
        <end position="542"/>
    </location>
</feature>
<name>A0A9P0DAU4_9CUCU</name>
<evidence type="ECO:0000313" key="3">
    <source>
        <dbReference type="EMBL" id="CAH1113515.1"/>
    </source>
</evidence>
<evidence type="ECO:0000313" key="4">
    <source>
        <dbReference type="Proteomes" id="UP001153636"/>
    </source>
</evidence>
<feature type="compositionally biased region" description="Low complexity" evidence="2">
    <location>
        <begin position="596"/>
        <end position="612"/>
    </location>
</feature>
<dbReference type="EMBL" id="OV651819">
    <property type="protein sequence ID" value="CAH1113515.1"/>
    <property type="molecule type" value="Genomic_DNA"/>
</dbReference>